<organism evidence="1">
    <name type="scientific">Mus musculus</name>
    <name type="common">Mouse</name>
    <dbReference type="NCBI Taxonomy" id="10090"/>
    <lineage>
        <taxon>Eukaryota</taxon>
        <taxon>Metazoa</taxon>
        <taxon>Chordata</taxon>
        <taxon>Craniata</taxon>
        <taxon>Vertebrata</taxon>
        <taxon>Euteleostomi</taxon>
        <taxon>Mammalia</taxon>
        <taxon>Eutheria</taxon>
        <taxon>Euarchontoglires</taxon>
        <taxon>Glires</taxon>
        <taxon>Rodentia</taxon>
        <taxon>Myomorpha</taxon>
        <taxon>Muroidea</taxon>
        <taxon>Muridae</taxon>
        <taxon>Murinae</taxon>
        <taxon>Mus</taxon>
        <taxon>Mus</taxon>
    </lineage>
</organism>
<evidence type="ECO:0000313" key="2">
    <source>
        <dbReference type="MGI" id="MGI:1915834"/>
    </source>
</evidence>
<name>Q9D179_MOUSE</name>
<dbReference type="AlphaFoldDB" id="Q9D179"/>
<evidence type="ECO:0000313" key="1">
    <source>
        <dbReference type="EMBL" id="BAB23036.1"/>
    </source>
</evidence>
<dbReference type="EMBL" id="AK003851">
    <property type="protein sequence ID" value="BAB23036.1"/>
    <property type="molecule type" value="mRNA"/>
</dbReference>
<reference evidence="1" key="1">
    <citation type="journal article" date="1999" name="Methods Enzymol.">
        <title>High-efficiency full-length cDNA cloning.</title>
        <authorList>
            <person name="Carninci P."/>
            <person name="Hayashizaki Y."/>
        </authorList>
    </citation>
    <scope>NUCLEOTIDE SEQUENCE</scope>
    <source>
        <strain evidence="1">C57BL/6J</strain>
        <tissue evidence="1">Whole body</tissue>
    </source>
</reference>
<proteinExistence type="evidence at transcript level"/>
<reference evidence="1" key="2">
    <citation type="journal article" date="2000" name="Genome Res.">
        <title>Normalization and subtraction of cap-trapper-selected cDNAs to prepare full-length cDNA libraries for rapid discovery of new genes.</title>
        <authorList>
            <person name="Carninci P."/>
            <person name="Shibata Y."/>
            <person name="Hayatsu N."/>
            <person name="Sugahara Y."/>
            <person name="Shibata K."/>
            <person name="Itoh M."/>
            <person name="Konno H."/>
            <person name="Okazaki Y."/>
            <person name="Muramatsu M."/>
            <person name="Hayashizaki Y."/>
        </authorList>
    </citation>
    <scope>NUCLEOTIDE SEQUENCE</scope>
    <source>
        <strain evidence="1">C57BL/6J</strain>
        <tissue evidence="1">Whole body</tissue>
    </source>
</reference>
<dbReference type="MGI" id="MGI:1915834">
    <property type="gene designation" value="1110020C17Rik"/>
</dbReference>
<sequence length="124" mass="13504">MTLSEKLTSAPHAETDLGMLFNHSLISSHEIAGEIFWPVTQGIWSPQLPLENISDCMVPITEMCFLTVQEAGKVKTKVAALPGLHMATIVLHPHMGAKDLSLSSLKPNPMASVRLSDFLIATLR</sequence>
<dbReference type="AGR" id="MGI:1915834"/>
<reference evidence="1" key="4">
    <citation type="submission" date="2000-07" db="EMBL/GenBank/DDBJ databases">
        <authorList>
            <person name="Adachi J."/>
            <person name="Aizawa K."/>
            <person name="Akahira S."/>
            <person name="Akimura T."/>
            <person name="Arai A."/>
            <person name="Aono H."/>
            <person name="Arakawa T."/>
            <person name="Bono H."/>
            <person name="Carninci P."/>
            <person name="Fukuda S."/>
            <person name="Fukunishi Y."/>
            <person name="Furuno M."/>
            <person name="Hanagaki T."/>
            <person name="Hara A."/>
            <person name="Hayatsu N."/>
            <person name="Hiramoto K."/>
            <person name="Hiraoka T."/>
            <person name="Hori F."/>
            <person name="Imotani K."/>
            <person name="Ishii Y."/>
            <person name="Itoh M."/>
            <person name="Izawa M."/>
            <person name="Kasukawa T."/>
            <person name="Kato H."/>
            <person name="Kawai J."/>
            <person name="Kojima Y."/>
            <person name="Konno H."/>
            <person name="Kouda M."/>
            <person name="Koya S."/>
            <person name="Kurihara C."/>
            <person name="Matsuyama T."/>
            <person name="Miyazaki A."/>
            <person name="Nishi K."/>
            <person name="Nomura K."/>
            <person name="Numazaki R."/>
            <person name="Ohno M."/>
            <person name="Okazaki Y."/>
            <person name="Okido T."/>
            <person name="Owa C."/>
            <person name="Saito H."/>
            <person name="Saito R."/>
            <person name="Sakai C."/>
            <person name="Sakai K."/>
            <person name="Sano H."/>
            <person name="Sasaki D."/>
            <person name="Shibata K."/>
            <person name="Shibata Y."/>
            <person name="Shinagawa A."/>
            <person name="Shiraki T."/>
            <person name="Sogabe Y."/>
            <person name="Suzuki H."/>
            <person name="Tagami M."/>
            <person name="Tagawa A."/>
            <person name="Takahashi F."/>
            <person name="Tanaka T."/>
            <person name="Tejima Y."/>
            <person name="Toya T."/>
            <person name="Yamamura T."/>
            <person name="Yasunishi A."/>
            <person name="Yoshida K."/>
            <person name="Yoshino M."/>
            <person name="Muramatsu M."/>
            <person name="Hayashizaki Y."/>
        </authorList>
    </citation>
    <scope>NUCLEOTIDE SEQUENCE</scope>
    <source>
        <strain evidence="1">C57BL/6J</strain>
        <tissue evidence="1">Whole body</tissue>
    </source>
</reference>
<reference evidence="1" key="3">
    <citation type="journal article" date="2000" name="Genome Res.">
        <title>RIKEN integrated sequence analysis (RISA) system--384-format sequencing pipeline with 384 multicapillary sequencer.</title>
        <authorList>
            <person name="Shibata K."/>
            <person name="Itoh M."/>
            <person name="Aizawa K."/>
            <person name="Nagaoka S."/>
            <person name="Sasaki N."/>
            <person name="Carninci P."/>
            <person name="Konno H."/>
            <person name="Akiyama J."/>
            <person name="Nishi K."/>
            <person name="Kitsunai T."/>
            <person name="Tashiro H."/>
            <person name="Itoh M."/>
            <person name="Sumi N."/>
            <person name="Ishii Y."/>
            <person name="Nakamura S."/>
            <person name="Hazama M."/>
            <person name="Nishine T."/>
            <person name="Harada A."/>
            <person name="Yamamoto R."/>
            <person name="Matsumoto H."/>
            <person name="Sakaguchi S."/>
            <person name="Ikegami T."/>
            <person name="Kashiwagi K."/>
            <person name="Fujiwake S."/>
            <person name="Inoue K."/>
            <person name="Togawa Y."/>
            <person name="Izawa M."/>
            <person name="Ohara E."/>
            <person name="Watahiki M."/>
            <person name="Yoneda Y."/>
            <person name="Ishikawa T."/>
            <person name="Ozawa K."/>
            <person name="Tanaka T."/>
            <person name="Matsuura S."/>
            <person name="Kawai J."/>
            <person name="Okazaki Y."/>
            <person name="Muramatsu M."/>
            <person name="Inoue Y."/>
            <person name="Kira A."/>
            <person name="Hayashizaki Y."/>
        </authorList>
    </citation>
    <scope>NUCLEOTIDE SEQUENCE</scope>
    <source>
        <strain evidence="1">C57BL/6J</strain>
        <tissue evidence="1">Whole body</tissue>
    </source>
</reference>
<reference evidence="1" key="7">
    <citation type="journal article" date="2005" name="Science">
        <title>The Transcriptional Landscape of the Mammalian Genome.</title>
        <authorList>
            <consortium name="The FANTOM Consortium"/>
            <consortium name="Riken Genome Exploration Research Group and Genome Science Group (Genome Network Project Core Group)"/>
        </authorList>
    </citation>
    <scope>NUCLEOTIDE SEQUENCE</scope>
    <source>
        <strain evidence="1">C57BL/6J</strain>
        <tissue evidence="1">Whole body</tissue>
    </source>
</reference>
<gene>
    <name evidence="2" type="primary">1110020C17Rik</name>
</gene>
<reference evidence="1" key="8">
    <citation type="journal article" date="2005" name="Science">
        <title>Antisense Transcription in the Mammalian Transcriptome.</title>
        <authorList>
            <consortium name="RIKEN Genome Exploration Research Group and Genome Science Group (Genome Network Project Core Group) and the FANTOM Consortium"/>
        </authorList>
    </citation>
    <scope>NUCLEOTIDE SEQUENCE</scope>
    <source>
        <strain evidence="1">C57BL/6J</strain>
        <tissue evidence="1">Whole body</tissue>
    </source>
</reference>
<reference evidence="1" key="5">
    <citation type="journal article" date="2001" name="Nature">
        <title>Functional annotation of a full-length mouse cDNA collection.</title>
        <authorList>
            <consortium name="The RIKEN Genome Exploration Research Group Phase II Team and the FANTOM Consortium"/>
        </authorList>
    </citation>
    <scope>NUCLEOTIDE SEQUENCE</scope>
    <source>
        <strain evidence="1">C57BL/6J</strain>
        <tissue evidence="1">Whole body</tissue>
    </source>
</reference>
<accession>Q9D179</accession>
<reference evidence="1" key="6">
    <citation type="journal article" date="2002" name="Nature">
        <title>Analysis of the mouse transcriptome based on functional annotation of 60,770 full-length cDNAs.</title>
        <authorList>
            <consortium name="The FANTOM Consortium and the RIKEN Genome Exploration Research Group Phase I and II Team"/>
        </authorList>
    </citation>
    <scope>NUCLEOTIDE SEQUENCE</scope>
    <source>
        <strain evidence="1">C57BL/6J</strain>
        <tissue evidence="1">Whole body</tissue>
    </source>
</reference>
<protein>
    <submittedName>
        <fullName evidence="1">Uncharacterized protein</fullName>
    </submittedName>
</protein>